<reference evidence="8" key="1">
    <citation type="submission" date="2025-08" db="UniProtKB">
        <authorList>
            <consortium name="RefSeq"/>
        </authorList>
    </citation>
    <scope>IDENTIFICATION</scope>
    <source>
        <tissue evidence="8">Blood</tissue>
    </source>
</reference>
<dbReference type="InterPro" id="IPR027417">
    <property type="entry name" value="P-loop_NTPase"/>
</dbReference>
<dbReference type="CDD" id="cd06724">
    <property type="entry name" value="PDZ2_Dlg1-2-4-like"/>
    <property type="match status" value="1"/>
</dbReference>
<evidence type="ECO:0000256" key="2">
    <source>
        <dbReference type="ARBA" id="ARBA00022737"/>
    </source>
</evidence>
<dbReference type="InterPro" id="IPR019583">
    <property type="entry name" value="DLG1-4_PDZ_assoc"/>
</dbReference>
<feature type="domain" description="PDZ" evidence="6">
    <location>
        <begin position="151"/>
        <end position="238"/>
    </location>
</feature>
<evidence type="ECO:0000259" key="5">
    <source>
        <dbReference type="PROSITE" id="PS50052"/>
    </source>
</evidence>
<evidence type="ECO:0000313" key="8">
    <source>
        <dbReference type="RefSeq" id="XP_070481794.1"/>
    </source>
</evidence>
<dbReference type="Gene3D" id="3.40.50.300">
    <property type="entry name" value="P-loop containing nucleotide triphosphate hydrolases"/>
    <property type="match status" value="1"/>
</dbReference>
<dbReference type="InterPro" id="IPR019590">
    <property type="entry name" value="DLG1_PEST_dom"/>
</dbReference>
<dbReference type="InterPro" id="IPR008144">
    <property type="entry name" value="Guanylate_kin-like_dom"/>
</dbReference>
<dbReference type="RefSeq" id="XP_070481794.1">
    <property type="nucleotide sequence ID" value="XM_070625693.1"/>
</dbReference>
<dbReference type="PROSITE" id="PS50106">
    <property type="entry name" value="PDZ"/>
    <property type="match status" value="3"/>
</dbReference>
<dbReference type="InterPro" id="IPR036028">
    <property type="entry name" value="SH3-like_dom_sf"/>
</dbReference>
<dbReference type="InterPro" id="IPR008145">
    <property type="entry name" value="GK/Ca_channel_bsu"/>
</dbReference>
<dbReference type="SMART" id="SM00072">
    <property type="entry name" value="GuKc"/>
    <property type="match status" value="1"/>
</dbReference>
<dbReference type="Pfam" id="PF00595">
    <property type="entry name" value="PDZ"/>
    <property type="match status" value="3"/>
</dbReference>
<dbReference type="Proteomes" id="UP001652662">
    <property type="component" value="Chromosome 6"/>
</dbReference>
<name>A0ABM4PX71_EQUPR</name>
<accession>A0ABM4PX71</accession>
<dbReference type="Pfam" id="PF00018">
    <property type="entry name" value="SH3_1"/>
    <property type="match status" value="1"/>
</dbReference>
<dbReference type="CDD" id="cd00071">
    <property type="entry name" value="GMPK"/>
    <property type="match status" value="1"/>
</dbReference>
<evidence type="ECO:0000259" key="4">
    <source>
        <dbReference type="PROSITE" id="PS50002"/>
    </source>
</evidence>
<organism evidence="7 8">
    <name type="scientific">Equus przewalskii</name>
    <name type="common">Przewalski's horse</name>
    <name type="synonym">Equus caballus przewalskii</name>
    <dbReference type="NCBI Taxonomy" id="9798"/>
    <lineage>
        <taxon>Eukaryota</taxon>
        <taxon>Metazoa</taxon>
        <taxon>Chordata</taxon>
        <taxon>Craniata</taxon>
        <taxon>Vertebrata</taxon>
        <taxon>Euteleostomi</taxon>
        <taxon>Mammalia</taxon>
        <taxon>Eutheria</taxon>
        <taxon>Laurasiatheria</taxon>
        <taxon>Perissodactyla</taxon>
        <taxon>Equidae</taxon>
        <taxon>Equus</taxon>
    </lineage>
</organism>
<dbReference type="PIRSF" id="PIRSF001741">
    <property type="entry name" value="MAGUK_DLGH"/>
    <property type="match status" value="1"/>
</dbReference>
<dbReference type="CDD" id="cd12032">
    <property type="entry name" value="SH3_DLG2"/>
    <property type="match status" value="1"/>
</dbReference>
<keyword evidence="7" id="KW-1185">Reference proteome</keyword>
<feature type="domain" description="PDZ" evidence="6">
    <location>
        <begin position="327"/>
        <end position="408"/>
    </location>
</feature>
<dbReference type="SMART" id="SM00326">
    <property type="entry name" value="SH3"/>
    <property type="match status" value="1"/>
</dbReference>
<dbReference type="PANTHER" id="PTHR23119:SF6">
    <property type="entry name" value="DISKS LARGE HOMOLOG 2"/>
    <property type="match status" value="1"/>
</dbReference>
<dbReference type="Gene3D" id="3.30.63.10">
    <property type="entry name" value="Guanylate Kinase phosphate binding domain"/>
    <property type="match status" value="1"/>
</dbReference>
<dbReference type="InterPro" id="IPR036034">
    <property type="entry name" value="PDZ_sf"/>
</dbReference>
<keyword evidence="1 3" id="KW-0728">SH3 domain</keyword>
<dbReference type="PROSITE" id="PS00856">
    <property type="entry name" value="GUANYLATE_KINASE_1"/>
    <property type="match status" value="1"/>
</dbReference>
<keyword evidence="2" id="KW-0677">Repeat</keyword>
<dbReference type="Pfam" id="PF10608">
    <property type="entry name" value="MAGUK_N_PEST"/>
    <property type="match status" value="1"/>
</dbReference>
<evidence type="ECO:0000256" key="1">
    <source>
        <dbReference type="ARBA" id="ARBA00022443"/>
    </source>
</evidence>
<feature type="domain" description="PDZ" evidence="6">
    <location>
        <begin position="56"/>
        <end position="143"/>
    </location>
</feature>
<dbReference type="InterPro" id="IPR001452">
    <property type="entry name" value="SH3_domain"/>
</dbReference>
<dbReference type="InterPro" id="IPR020590">
    <property type="entry name" value="Guanylate_kinase_CS"/>
</dbReference>
<dbReference type="CDD" id="cd06723">
    <property type="entry name" value="PDZ1_Dlg1-2-4-like"/>
    <property type="match status" value="1"/>
</dbReference>
<dbReference type="Gene3D" id="2.30.42.10">
    <property type="match status" value="3"/>
</dbReference>
<dbReference type="InterPro" id="IPR050614">
    <property type="entry name" value="Synaptic_Scaffolding_LAP-MAGUK"/>
</dbReference>
<dbReference type="CDD" id="cd06795">
    <property type="entry name" value="PDZ3_Dlg1-2-4-like"/>
    <property type="match status" value="1"/>
</dbReference>
<sequence>MFASIWYAKKLGRRFVHNARKAKSEKASPAPIIVNTDTLDTIPYVNGTEIEYEFEEITLERGNSGLGFSIAGGTDNPHIGDDPGIFITKIIPGGAAAEDGRLRVNDCILRVNEVDVSEVSHSKAVEALKEAGSIVRLYVRRRRPILETVVEIKLFKGPKGLGFSIAGGVGNQHIPGDNSIYVTKIIDGGAAQKDGRLQVGDRLLMVNNYSLEEVTHEEAVAILKNTSDVVYLKVGKPTTIYMTDPYGPPDITHSYSPPMENHLLSGNNGTLEYKTSLPPISPGRYSPIPKHMLVEDDYTSHSQHSTATRQPSVTLQRAISLEGEPRKVVLHKGSTGLGFNIVGGEDGEGIFVSFILAGGPADLSGELQRGDQILSVNGIDLRGASHEQAAAALKGAGQTVTIIAQYQPEDYARFEAKIHDLREQMMNHSMSSGSGSLRTNQKRSLYVRAMFDYDKSKDSGLPSQGLSFKYGDILHVINASDDEWWQARRVTLEGDSEEMGVIPSKRRVERKERARLKTVKFNAKPGVIDSKGSFNDKRKKSFIFSRKFPFYKNKEQSEQETSDPERGQEDFILSYEPVTRQEINYTRPVIILGPMKDRINDDLISEFPDKFGSCVPHTTRPKRDYEVDGRDYHFVISREQMEKDIQEHKFIEAGQYNDNLYGTSVQSVRFVAERGKHCILDVSGNAIKRLQVAQLYPIAIFIKPKSLEPLMEMNKRLTEEQAKKTYDRAIKLEQEFGEYFTAIVQGDTLEDIYNQCKLVIEEQSGPFIWIPSKEKL</sequence>
<feature type="domain" description="SH3" evidence="4">
    <location>
        <begin position="442"/>
        <end position="512"/>
    </location>
</feature>
<dbReference type="InterPro" id="IPR035759">
    <property type="entry name" value="DLG2_SH3"/>
</dbReference>
<evidence type="ECO:0000313" key="7">
    <source>
        <dbReference type="Proteomes" id="UP001652662"/>
    </source>
</evidence>
<gene>
    <name evidence="8" type="primary">DLG2</name>
</gene>
<dbReference type="PROSITE" id="PS50002">
    <property type="entry name" value="SH3"/>
    <property type="match status" value="1"/>
</dbReference>
<dbReference type="InterPro" id="IPR016313">
    <property type="entry name" value="DLG1-like"/>
</dbReference>
<dbReference type="GeneID" id="103563450"/>
<dbReference type="PANTHER" id="PTHR23119">
    <property type="entry name" value="DISCS LARGE"/>
    <property type="match status" value="1"/>
</dbReference>
<protein>
    <submittedName>
        <fullName evidence="8">Disks large homolog 2 isoform X38</fullName>
    </submittedName>
</protein>
<dbReference type="InterPro" id="IPR001478">
    <property type="entry name" value="PDZ"/>
</dbReference>
<feature type="domain" description="Guanylate kinase-like" evidence="5">
    <location>
        <begin position="586"/>
        <end position="761"/>
    </location>
</feature>
<dbReference type="Pfam" id="PF00625">
    <property type="entry name" value="Guanylate_kin"/>
    <property type="match status" value="1"/>
</dbReference>
<evidence type="ECO:0000259" key="6">
    <source>
        <dbReference type="PROSITE" id="PS50106"/>
    </source>
</evidence>
<dbReference type="Pfam" id="PF10600">
    <property type="entry name" value="PDZ_assoc"/>
    <property type="match status" value="1"/>
</dbReference>
<dbReference type="SUPFAM" id="SSF52540">
    <property type="entry name" value="P-loop containing nucleoside triphosphate hydrolases"/>
    <property type="match status" value="1"/>
</dbReference>
<dbReference type="SUPFAM" id="SSF50044">
    <property type="entry name" value="SH3-domain"/>
    <property type="match status" value="1"/>
</dbReference>
<proteinExistence type="predicted"/>
<dbReference type="Gene3D" id="2.30.30.40">
    <property type="entry name" value="SH3 Domains"/>
    <property type="match status" value="2"/>
</dbReference>
<evidence type="ECO:0000256" key="3">
    <source>
        <dbReference type="PROSITE-ProRule" id="PRU00192"/>
    </source>
</evidence>
<dbReference type="SMART" id="SM00228">
    <property type="entry name" value="PDZ"/>
    <property type="match status" value="3"/>
</dbReference>
<dbReference type="SUPFAM" id="SSF50156">
    <property type="entry name" value="PDZ domain-like"/>
    <property type="match status" value="3"/>
</dbReference>
<dbReference type="PROSITE" id="PS50052">
    <property type="entry name" value="GUANYLATE_KINASE_2"/>
    <property type="match status" value="1"/>
</dbReference>